<dbReference type="PROSITE" id="PS50919">
    <property type="entry name" value="MIR"/>
    <property type="match status" value="2"/>
</dbReference>
<organism evidence="6 7">
    <name type="scientific">Coemansia spiralis</name>
    <dbReference type="NCBI Taxonomy" id="417178"/>
    <lineage>
        <taxon>Eukaryota</taxon>
        <taxon>Fungi</taxon>
        <taxon>Fungi incertae sedis</taxon>
        <taxon>Zoopagomycota</taxon>
        <taxon>Kickxellomycotina</taxon>
        <taxon>Kickxellomycetes</taxon>
        <taxon>Kickxellales</taxon>
        <taxon>Kickxellaceae</taxon>
        <taxon>Coemansia</taxon>
    </lineage>
</organism>
<dbReference type="Proteomes" id="UP001151518">
    <property type="component" value="Unassembled WGS sequence"/>
</dbReference>
<feature type="domain" description="MIR" evidence="5">
    <location>
        <begin position="29"/>
        <end position="83"/>
    </location>
</feature>
<evidence type="ECO:0000256" key="2">
    <source>
        <dbReference type="ARBA" id="ARBA00022737"/>
    </source>
</evidence>
<evidence type="ECO:0000313" key="6">
    <source>
        <dbReference type="EMBL" id="KAJ2677811.1"/>
    </source>
</evidence>
<evidence type="ECO:0000256" key="4">
    <source>
        <dbReference type="SAM" id="SignalP"/>
    </source>
</evidence>
<evidence type="ECO:0000259" key="5">
    <source>
        <dbReference type="PROSITE" id="PS50919"/>
    </source>
</evidence>
<sequence>MHLVSLLVSTVCMLAAGTHTDASGIEEGWQHVTSGSTVKLAHSKSLARLTMPQVSYGTGSQQQAITAQADASLTKAFWLVELHAEDSEPARGSHIPCGAQIRLVNSDSSHSLHSHSNHKSPISGGQEVSGYDGRDNGDLWTVECADKKATTWRREAPVYLRHVDTKLYLQSLPNKKYGHPITGHQEVSAGKRADTNAQWMALEGFYYR</sequence>
<keyword evidence="2" id="KW-0677">Repeat</keyword>
<protein>
    <recommendedName>
        <fullName evidence="5">MIR domain-containing protein</fullName>
    </recommendedName>
</protein>
<accession>A0A9W8G7T6</accession>
<dbReference type="SUPFAM" id="SSF82109">
    <property type="entry name" value="MIR domain"/>
    <property type="match status" value="1"/>
</dbReference>
<dbReference type="SMART" id="SM00472">
    <property type="entry name" value="MIR"/>
    <property type="match status" value="3"/>
</dbReference>
<reference evidence="6" key="1">
    <citation type="submission" date="2022-07" db="EMBL/GenBank/DDBJ databases">
        <title>Phylogenomic reconstructions and comparative analyses of Kickxellomycotina fungi.</title>
        <authorList>
            <person name="Reynolds N.K."/>
            <person name="Stajich J.E."/>
            <person name="Barry K."/>
            <person name="Grigoriev I.V."/>
            <person name="Crous P."/>
            <person name="Smith M.E."/>
        </authorList>
    </citation>
    <scope>NUCLEOTIDE SEQUENCE</scope>
    <source>
        <strain evidence="6">NRRL 3115</strain>
    </source>
</reference>
<dbReference type="CDD" id="cd23279">
    <property type="entry name" value="beta-trefoil_MIR_SDF2-like"/>
    <property type="match status" value="1"/>
</dbReference>
<dbReference type="AlphaFoldDB" id="A0A9W8G7T6"/>
<dbReference type="PANTHER" id="PTHR46809">
    <property type="entry name" value="STROMAL CELL-DERIVED FACTOR 2-LIKE PROTEIN"/>
    <property type="match status" value="1"/>
</dbReference>
<feature type="domain" description="MIR" evidence="5">
    <location>
        <begin position="92"/>
        <end position="145"/>
    </location>
</feature>
<dbReference type="InterPro" id="IPR036300">
    <property type="entry name" value="MIR_dom_sf"/>
</dbReference>
<dbReference type="OrthoDB" id="5588846at2759"/>
<feature type="chain" id="PRO_5040979933" description="MIR domain-containing protein" evidence="4">
    <location>
        <begin position="18"/>
        <end position="208"/>
    </location>
</feature>
<dbReference type="Gene3D" id="2.80.10.50">
    <property type="match status" value="1"/>
</dbReference>
<gene>
    <name evidence="6" type="ORF">GGI25_002909</name>
</gene>
<evidence type="ECO:0000313" key="7">
    <source>
        <dbReference type="Proteomes" id="UP001151518"/>
    </source>
</evidence>
<feature type="signal peptide" evidence="4">
    <location>
        <begin position="1"/>
        <end position="17"/>
    </location>
</feature>
<dbReference type="PANTHER" id="PTHR46809:SF2">
    <property type="entry name" value="GH21273P"/>
    <property type="match status" value="1"/>
</dbReference>
<proteinExistence type="predicted"/>
<keyword evidence="1 4" id="KW-0732">Signal</keyword>
<evidence type="ECO:0000256" key="3">
    <source>
        <dbReference type="SAM" id="MobiDB-lite"/>
    </source>
</evidence>
<dbReference type="InterPro" id="IPR016093">
    <property type="entry name" value="MIR_motif"/>
</dbReference>
<name>A0A9W8G7T6_9FUNG</name>
<evidence type="ECO:0000256" key="1">
    <source>
        <dbReference type="ARBA" id="ARBA00022729"/>
    </source>
</evidence>
<feature type="region of interest" description="Disordered" evidence="3">
    <location>
        <begin position="108"/>
        <end position="130"/>
    </location>
</feature>
<dbReference type="EMBL" id="JANBTW010000028">
    <property type="protein sequence ID" value="KAJ2677811.1"/>
    <property type="molecule type" value="Genomic_DNA"/>
</dbReference>
<comment type="caution">
    <text evidence="6">The sequence shown here is derived from an EMBL/GenBank/DDBJ whole genome shotgun (WGS) entry which is preliminary data.</text>
</comment>
<dbReference type="Pfam" id="PF02815">
    <property type="entry name" value="MIR"/>
    <property type="match status" value="1"/>
</dbReference>